<dbReference type="AlphaFoldDB" id="S7I804"/>
<dbReference type="SUPFAM" id="SSF101386">
    <property type="entry name" value="all-alpha NTP pyrophosphatases"/>
    <property type="match status" value="1"/>
</dbReference>
<accession>S7I804</accession>
<dbReference type="Proteomes" id="UP000014854">
    <property type="component" value="Unassembled WGS sequence"/>
</dbReference>
<dbReference type="PATRIC" id="fig|1336752.4.peg.971"/>
<dbReference type="RefSeq" id="WP_020328422.1">
    <property type="nucleotide sequence ID" value="NZ_ASXS01000003.1"/>
</dbReference>
<dbReference type="InterPro" id="IPR004518">
    <property type="entry name" value="MazG-like_dom"/>
</dbReference>
<protein>
    <submittedName>
        <fullName evidence="2">MazG-related protein</fullName>
    </submittedName>
</protein>
<evidence type="ECO:0000313" key="2">
    <source>
        <dbReference type="EMBL" id="EPP24097.1"/>
    </source>
</evidence>
<name>S7I804_VIBFL</name>
<dbReference type="Pfam" id="PF03819">
    <property type="entry name" value="MazG"/>
    <property type="match status" value="1"/>
</dbReference>
<evidence type="ECO:0000259" key="1">
    <source>
        <dbReference type="Pfam" id="PF03819"/>
    </source>
</evidence>
<proteinExistence type="predicted"/>
<dbReference type="Gene3D" id="1.10.287.1080">
    <property type="entry name" value="MazG-like"/>
    <property type="match status" value="1"/>
</dbReference>
<dbReference type="EMBL" id="ASXS01000003">
    <property type="protein sequence ID" value="EPP24097.1"/>
    <property type="molecule type" value="Genomic_DNA"/>
</dbReference>
<organism evidence="2 3">
    <name type="scientific">Vibrio fluvialis PG41</name>
    <dbReference type="NCBI Taxonomy" id="1336752"/>
    <lineage>
        <taxon>Bacteria</taxon>
        <taxon>Pseudomonadati</taxon>
        <taxon>Pseudomonadota</taxon>
        <taxon>Gammaproteobacteria</taxon>
        <taxon>Vibrionales</taxon>
        <taxon>Vibrionaceae</taxon>
        <taxon>Vibrio</taxon>
    </lineage>
</organism>
<evidence type="ECO:0000313" key="3">
    <source>
        <dbReference type="Proteomes" id="UP000014854"/>
    </source>
</evidence>
<gene>
    <name evidence="2" type="ORF">L910_2923</name>
</gene>
<comment type="caution">
    <text evidence="2">The sequence shown here is derived from an EMBL/GenBank/DDBJ whole genome shotgun (WGS) entry which is preliminary data.</text>
</comment>
<reference evidence="2 3" key="1">
    <citation type="journal article" date="2013" name="Gut Pathog.">
        <title>Evidence of a new metabolic capacity in an emerging diarrheal pathogen: lessons from the draft genomes of Vibrio fluvialis strains PG41 and I21563.</title>
        <authorList>
            <person name="Khatri I."/>
            <person name="Mahajan S."/>
            <person name="Dureja C."/>
            <person name="Subramanian S."/>
            <person name="Raychaudhuri S."/>
        </authorList>
    </citation>
    <scope>NUCLEOTIDE SEQUENCE [LARGE SCALE GENOMIC DNA]</scope>
    <source>
        <strain evidence="2 3">PG41</strain>
    </source>
</reference>
<sequence length="142" mass="16527">METLTQALGSNVEVLLAIAQRKSDIDQSSDWFQGAQTYLHEIQSELQEVEEEIPHERRCYLEEELGDVLWDYLNLLLALEKESEIKLESVIARACKKYEQRISAIEQGIRWDEVKAQQKVVLQTEQQAWNAHKARVLDEQNS</sequence>
<feature type="domain" description="NTP pyrophosphohydrolase MazG-like" evidence="1">
    <location>
        <begin position="33"/>
        <end position="101"/>
    </location>
</feature>